<dbReference type="InterPro" id="IPR006076">
    <property type="entry name" value="FAD-dep_OxRdtase"/>
</dbReference>
<dbReference type="AlphaFoldDB" id="A0AAJ1F8Y9"/>
<evidence type="ECO:0000256" key="4">
    <source>
        <dbReference type="ARBA" id="ARBA00022827"/>
    </source>
</evidence>
<comment type="cofactor">
    <cofactor evidence="1">
        <name>FAD</name>
        <dbReference type="ChEBI" id="CHEBI:57692"/>
    </cofactor>
</comment>
<protein>
    <submittedName>
        <fullName evidence="9">GMC family oxidoreductase</fullName>
    </submittedName>
</protein>
<proteinExistence type="inferred from homology"/>
<evidence type="ECO:0000256" key="2">
    <source>
        <dbReference type="ARBA" id="ARBA00010790"/>
    </source>
</evidence>
<evidence type="ECO:0000259" key="7">
    <source>
        <dbReference type="Pfam" id="PF01266"/>
    </source>
</evidence>
<dbReference type="Gene3D" id="3.50.50.60">
    <property type="entry name" value="FAD/NAD(P)-binding domain"/>
    <property type="match status" value="2"/>
</dbReference>
<evidence type="ECO:0000256" key="1">
    <source>
        <dbReference type="ARBA" id="ARBA00001974"/>
    </source>
</evidence>
<dbReference type="GO" id="GO:0016614">
    <property type="term" value="F:oxidoreductase activity, acting on CH-OH group of donors"/>
    <property type="evidence" value="ECO:0007669"/>
    <property type="project" value="InterPro"/>
</dbReference>
<dbReference type="Pfam" id="PF01266">
    <property type="entry name" value="DAO"/>
    <property type="match status" value="1"/>
</dbReference>
<dbReference type="PANTHER" id="PTHR42784">
    <property type="entry name" value="PYRANOSE 2-OXIDASE"/>
    <property type="match status" value="1"/>
</dbReference>
<evidence type="ECO:0000256" key="5">
    <source>
        <dbReference type="ARBA" id="ARBA00023002"/>
    </source>
</evidence>
<sequence length="573" mass="62612">MSVRDLRTAPRDTLLYADVAIIGAGPAGLAIARELANTSIKVLLIESGGFEFDGETQLLNRVENVGQPSRNEASERLGRGYTASLAWLNDIPAFELRNRCLGGSTHTWVGKCAAFDEVDFRQRAWLPGSGWPFPRQSLDAALERAADLLNLGPNLYDERLNGLLRSPPRDSGVDHHLLRSFFWQFSHQRTVRGEPMRFVDVARDLKAPNIDILTYGTVTRINVEPSGRRVASLDVRSLGDNKASIHARTVVLCSGGVENARLLLASNSVMPNGIGNGSDVVGRYLADHPRTVIARFKGPDIDRVAEHFGFFGLTHKGRSHFYLHGMSLSPELQEREKLMNCATYPVQTFASDDPWAAVKRISRGSGSRLPGDIATVLRSPGLVAGGLYNRLIRKRGLPRKSAELRFDVMVEQPPNPDSRVTLSRMSDRFGTPLPKVDWKIGSTERESVKRLARLMASEFTRVGLPRPALAEWIVNDGDGEGVFMDMAHPSGTTRMGTDPATSVVDADTMVHGVDGLFIAGSSVFPTAGHANPTLMILALAIRLADHLKARNHKTATPERDDARDGGTFSGATS</sequence>
<name>A0AAJ1F8Y9_9HYPH</name>
<feature type="region of interest" description="Disordered" evidence="6">
    <location>
        <begin position="551"/>
        <end position="573"/>
    </location>
</feature>
<evidence type="ECO:0000256" key="3">
    <source>
        <dbReference type="ARBA" id="ARBA00022630"/>
    </source>
</evidence>
<keyword evidence="4" id="KW-0274">FAD</keyword>
<evidence type="ECO:0000313" key="9">
    <source>
        <dbReference type="EMBL" id="MCO5959512.1"/>
    </source>
</evidence>
<gene>
    <name evidence="9" type="ORF">NBH21_22300</name>
</gene>
<comment type="caution">
    <text evidence="9">The sequence shown here is derived from an EMBL/GenBank/DDBJ whole genome shotgun (WGS) entry which is preliminary data.</text>
</comment>
<accession>A0AAJ1F8Y9</accession>
<dbReference type="InterPro" id="IPR007867">
    <property type="entry name" value="GMC_OxRtase_C"/>
</dbReference>
<dbReference type="SUPFAM" id="SSF51905">
    <property type="entry name" value="FAD/NAD(P)-binding domain"/>
    <property type="match status" value="1"/>
</dbReference>
<keyword evidence="3" id="KW-0285">Flavoprotein</keyword>
<evidence type="ECO:0000313" key="10">
    <source>
        <dbReference type="Proteomes" id="UP001155380"/>
    </source>
</evidence>
<feature type="domain" description="Glucose-methanol-choline oxidoreductase C-terminal" evidence="8">
    <location>
        <begin position="414"/>
        <end position="540"/>
    </location>
</feature>
<dbReference type="InterPro" id="IPR036188">
    <property type="entry name" value="FAD/NAD-bd_sf"/>
</dbReference>
<dbReference type="InterPro" id="IPR051473">
    <property type="entry name" value="P2Ox-like"/>
</dbReference>
<comment type="similarity">
    <text evidence="2">Belongs to the GMC oxidoreductase family.</text>
</comment>
<reference evidence="9" key="1">
    <citation type="submission" date="2022-06" db="EMBL/GenBank/DDBJ databases">
        <authorList>
            <person name="Sun Q."/>
        </authorList>
    </citation>
    <scope>NUCLEOTIDE SEQUENCE</scope>
    <source>
        <strain evidence="9">S101</strain>
    </source>
</reference>
<feature type="compositionally biased region" description="Basic and acidic residues" evidence="6">
    <location>
        <begin position="555"/>
        <end position="564"/>
    </location>
</feature>
<dbReference type="PANTHER" id="PTHR42784:SF1">
    <property type="entry name" value="PYRANOSE 2-OXIDASE"/>
    <property type="match status" value="1"/>
</dbReference>
<dbReference type="Pfam" id="PF05199">
    <property type="entry name" value="GMC_oxred_C"/>
    <property type="match status" value="1"/>
</dbReference>
<evidence type="ECO:0000256" key="6">
    <source>
        <dbReference type="SAM" id="MobiDB-lite"/>
    </source>
</evidence>
<evidence type="ECO:0000259" key="8">
    <source>
        <dbReference type="Pfam" id="PF05199"/>
    </source>
</evidence>
<feature type="domain" description="FAD dependent oxidoreductase" evidence="7">
    <location>
        <begin position="18"/>
        <end position="256"/>
    </location>
</feature>
<dbReference type="RefSeq" id="WP_250915140.1">
    <property type="nucleotide sequence ID" value="NZ_JAMXLX010000009.1"/>
</dbReference>
<keyword evidence="5" id="KW-0560">Oxidoreductase</keyword>
<organism evidence="9 10">
    <name type="scientific">Ciceribacter sichuanensis</name>
    <dbReference type="NCBI Taxonomy" id="2949647"/>
    <lineage>
        <taxon>Bacteria</taxon>
        <taxon>Pseudomonadati</taxon>
        <taxon>Pseudomonadota</taxon>
        <taxon>Alphaproteobacteria</taxon>
        <taxon>Hyphomicrobiales</taxon>
        <taxon>Rhizobiaceae</taxon>
        <taxon>Ciceribacter</taxon>
    </lineage>
</organism>
<dbReference type="Proteomes" id="UP001155380">
    <property type="component" value="Unassembled WGS sequence"/>
</dbReference>
<dbReference type="EMBL" id="JAMXLX010000009">
    <property type="protein sequence ID" value="MCO5959512.1"/>
    <property type="molecule type" value="Genomic_DNA"/>
</dbReference>